<name>A0A5B7DUI8_PORTR</name>
<accession>A0A5B7DUI8</accession>
<sequence>MTLTEAIPNTNLDNFSFLKADSGGSVEDSGGVPHATLARFVVPAGKHGASVCQKECVIASYCCCHHCEL</sequence>
<organism evidence="1 2">
    <name type="scientific">Portunus trituberculatus</name>
    <name type="common">Swimming crab</name>
    <name type="synonym">Neptunus trituberculatus</name>
    <dbReference type="NCBI Taxonomy" id="210409"/>
    <lineage>
        <taxon>Eukaryota</taxon>
        <taxon>Metazoa</taxon>
        <taxon>Ecdysozoa</taxon>
        <taxon>Arthropoda</taxon>
        <taxon>Crustacea</taxon>
        <taxon>Multicrustacea</taxon>
        <taxon>Malacostraca</taxon>
        <taxon>Eumalacostraca</taxon>
        <taxon>Eucarida</taxon>
        <taxon>Decapoda</taxon>
        <taxon>Pleocyemata</taxon>
        <taxon>Brachyura</taxon>
        <taxon>Eubrachyura</taxon>
        <taxon>Portunoidea</taxon>
        <taxon>Portunidae</taxon>
        <taxon>Portuninae</taxon>
        <taxon>Portunus</taxon>
    </lineage>
</organism>
<dbReference type="EMBL" id="VSRR010001351">
    <property type="protein sequence ID" value="MPC24613.1"/>
    <property type="molecule type" value="Genomic_DNA"/>
</dbReference>
<dbReference type="Proteomes" id="UP000324222">
    <property type="component" value="Unassembled WGS sequence"/>
</dbReference>
<reference evidence="1 2" key="1">
    <citation type="submission" date="2019-05" db="EMBL/GenBank/DDBJ databases">
        <title>Another draft genome of Portunus trituberculatus and its Hox gene families provides insights of decapod evolution.</title>
        <authorList>
            <person name="Jeong J.-H."/>
            <person name="Song I."/>
            <person name="Kim S."/>
            <person name="Choi T."/>
            <person name="Kim D."/>
            <person name="Ryu S."/>
            <person name="Kim W."/>
        </authorList>
    </citation>
    <scope>NUCLEOTIDE SEQUENCE [LARGE SCALE GENOMIC DNA]</scope>
    <source>
        <tissue evidence="1">Muscle</tissue>
    </source>
</reference>
<proteinExistence type="predicted"/>
<evidence type="ECO:0000313" key="2">
    <source>
        <dbReference type="Proteomes" id="UP000324222"/>
    </source>
</evidence>
<evidence type="ECO:0000313" key="1">
    <source>
        <dbReference type="EMBL" id="MPC24613.1"/>
    </source>
</evidence>
<keyword evidence="2" id="KW-1185">Reference proteome</keyword>
<comment type="caution">
    <text evidence="1">The sequence shown here is derived from an EMBL/GenBank/DDBJ whole genome shotgun (WGS) entry which is preliminary data.</text>
</comment>
<dbReference type="AlphaFoldDB" id="A0A5B7DUI8"/>
<protein>
    <submittedName>
        <fullName evidence="1">Uncharacterized protein</fullName>
    </submittedName>
</protein>
<gene>
    <name evidence="1" type="ORF">E2C01_017700</name>
</gene>